<comment type="caution">
    <text evidence="1">The sequence shown here is derived from an EMBL/GenBank/DDBJ whole genome shotgun (WGS) entry which is preliminary data.</text>
</comment>
<evidence type="ECO:0000313" key="2">
    <source>
        <dbReference type="Proteomes" id="UP000827284"/>
    </source>
</evidence>
<gene>
    <name evidence="1" type="ORF">EMPS_08708</name>
</gene>
<dbReference type="EMBL" id="BQFW01000012">
    <property type="protein sequence ID" value="GJJ76349.1"/>
    <property type="molecule type" value="Genomic_DNA"/>
</dbReference>
<proteinExistence type="predicted"/>
<keyword evidence="2" id="KW-1185">Reference proteome</keyword>
<sequence>MEIVRTINKFMREFSEFYKIQLGSLFDIMAGQYMMKAFRKAGIEVKLLEDMLKQMGKDLASQMDNVIETESPPYYDYNSINTWIPVEKCIQELFRSNSCKLRR</sequence>
<evidence type="ECO:0000313" key="1">
    <source>
        <dbReference type="EMBL" id="GJJ76349.1"/>
    </source>
</evidence>
<dbReference type="Proteomes" id="UP000827284">
    <property type="component" value="Unassembled WGS sequence"/>
</dbReference>
<reference evidence="1" key="2">
    <citation type="journal article" date="2022" name="Microbiol. Resour. Announc.">
        <title>Whole-Genome Sequence of Entomortierella parvispora E1425, a Mucoromycotan Fungus Associated with Burkholderiaceae-Related Endosymbiotic Bacteria.</title>
        <authorList>
            <person name="Herlambang A."/>
            <person name="Guo Y."/>
            <person name="Takashima Y."/>
            <person name="Narisawa K."/>
            <person name="Ohta H."/>
            <person name="Nishizawa T."/>
        </authorList>
    </citation>
    <scope>NUCLEOTIDE SEQUENCE</scope>
    <source>
        <strain evidence="1">E1425</strain>
    </source>
</reference>
<dbReference type="OrthoDB" id="2439206at2759"/>
<dbReference type="AlphaFoldDB" id="A0A9P3HGK8"/>
<name>A0A9P3HGK8_9FUNG</name>
<organism evidence="1 2">
    <name type="scientific">Entomortierella parvispora</name>
    <dbReference type="NCBI Taxonomy" id="205924"/>
    <lineage>
        <taxon>Eukaryota</taxon>
        <taxon>Fungi</taxon>
        <taxon>Fungi incertae sedis</taxon>
        <taxon>Mucoromycota</taxon>
        <taxon>Mortierellomycotina</taxon>
        <taxon>Mortierellomycetes</taxon>
        <taxon>Mortierellales</taxon>
        <taxon>Mortierellaceae</taxon>
        <taxon>Entomortierella</taxon>
    </lineage>
</organism>
<protein>
    <submittedName>
        <fullName evidence="1">Uncharacterized protein</fullName>
    </submittedName>
</protein>
<reference evidence="1" key="1">
    <citation type="submission" date="2021-11" db="EMBL/GenBank/DDBJ databases">
        <authorList>
            <person name="Herlambang A."/>
            <person name="Guo Y."/>
            <person name="Takashima Y."/>
            <person name="Nishizawa T."/>
        </authorList>
    </citation>
    <scope>NUCLEOTIDE SEQUENCE</scope>
    <source>
        <strain evidence="1">E1425</strain>
    </source>
</reference>
<accession>A0A9P3HGK8</accession>